<protein>
    <submittedName>
        <fullName evidence="1">Uncharacterized protein</fullName>
    </submittedName>
</protein>
<accession>A0A3S4ZV80</accession>
<comment type="caution">
    <text evidence="1">The sequence shown here is derived from an EMBL/GenBank/DDBJ whole genome shotgun (WGS) entry which is preliminary data.</text>
</comment>
<gene>
    <name evidence="1" type="ORF">PXEA_LOCUS6308</name>
</gene>
<organism evidence="1 2">
    <name type="scientific">Protopolystoma xenopodis</name>
    <dbReference type="NCBI Taxonomy" id="117903"/>
    <lineage>
        <taxon>Eukaryota</taxon>
        <taxon>Metazoa</taxon>
        <taxon>Spiralia</taxon>
        <taxon>Lophotrochozoa</taxon>
        <taxon>Platyhelminthes</taxon>
        <taxon>Monogenea</taxon>
        <taxon>Polyopisthocotylea</taxon>
        <taxon>Polystomatidea</taxon>
        <taxon>Polystomatidae</taxon>
        <taxon>Protopolystoma</taxon>
    </lineage>
</organism>
<sequence>MRAVEIESRVVNGVCLSDKSHSVPSHHTPTQATGLFADIDLASLQAGTWSPSLGLNLPAGSLPCPAMITGTGTSSAGVGGCFEAETDGGDGSVVRRLDPSLASAGKDLQANLEPTWRREELSCSDNERNVRFHHFINIILQDSVENTLVSPEATRKQNDINFVRAHKLEEEANFKQIHSNSAKSCIANYFVRDPSPAGQYMLEPCDKVEESSTYLNAYKNIPQHPTDQHGAEKVS</sequence>
<dbReference type="AlphaFoldDB" id="A0A3S4ZV80"/>
<reference evidence="1" key="1">
    <citation type="submission" date="2018-11" db="EMBL/GenBank/DDBJ databases">
        <authorList>
            <consortium name="Pathogen Informatics"/>
        </authorList>
    </citation>
    <scope>NUCLEOTIDE SEQUENCE</scope>
</reference>
<evidence type="ECO:0000313" key="2">
    <source>
        <dbReference type="Proteomes" id="UP000784294"/>
    </source>
</evidence>
<evidence type="ECO:0000313" key="1">
    <source>
        <dbReference type="EMBL" id="VEL12868.1"/>
    </source>
</evidence>
<dbReference type="EMBL" id="CAAALY010016112">
    <property type="protein sequence ID" value="VEL12868.1"/>
    <property type="molecule type" value="Genomic_DNA"/>
</dbReference>
<keyword evidence="2" id="KW-1185">Reference proteome</keyword>
<proteinExistence type="predicted"/>
<name>A0A3S4ZV80_9PLAT</name>
<dbReference type="Proteomes" id="UP000784294">
    <property type="component" value="Unassembled WGS sequence"/>
</dbReference>